<name>A0A7J9RWR3_SULOH</name>
<dbReference type="PANTHER" id="PTHR37030">
    <property type="entry name" value="NUCLEOTIDYLTRANSFERASE"/>
    <property type="match status" value="1"/>
</dbReference>
<dbReference type="GeneID" id="42802471"/>
<dbReference type="Proteomes" id="UP000582213">
    <property type="component" value="Unassembled WGS sequence"/>
</dbReference>
<gene>
    <name evidence="2" type="ORF">HNQ62_002394</name>
</gene>
<dbReference type="GO" id="GO:0016779">
    <property type="term" value="F:nucleotidyltransferase activity"/>
    <property type="evidence" value="ECO:0007669"/>
    <property type="project" value="InterPro"/>
</dbReference>
<dbReference type="RefSeq" id="WP_231113650.1">
    <property type="nucleotide sequence ID" value="NZ_CP045484.1"/>
</dbReference>
<dbReference type="PANTHER" id="PTHR37030:SF3">
    <property type="entry name" value="POLYMERASE NUCLEOTIDYL TRANSFERASE DOMAIN-CONTAINING PROTEIN"/>
    <property type="match status" value="1"/>
</dbReference>
<dbReference type="Gene3D" id="3.30.460.10">
    <property type="entry name" value="Beta Polymerase, domain 2"/>
    <property type="match status" value="1"/>
</dbReference>
<organism evidence="2 3">
    <name type="scientific">Sulfurisphaera ohwakuensis</name>
    <dbReference type="NCBI Taxonomy" id="69656"/>
    <lineage>
        <taxon>Archaea</taxon>
        <taxon>Thermoproteota</taxon>
        <taxon>Thermoprotei</taxon>
        <taxon>Sulfolobales</taxon>
        <taxon>Sulfolobaceae</taxon>
        <taxon>Sulfurisphaera</taxon>
    </lineage>
</organism>
<reference evidence="2 3" key="1">
    <citation type="submission" date="2020-08" db="EMBL/GenBank/DDBJ databases">
        <title>Genomic Encyclopedia of Type Strains, Phase IV (KMG-IV): sequencing the most valuable type-strain genomes for metagenomic binning, comparative biology and taxonomic classification.</title>
        <authorList>
            <person name="Goeker M."/>
        </authorList>
    </citation>
    <scope>NUCLEOTIDE SEQUENCE [LARGE SCALE GENOMIC DNA]</scope>
    <source>
        <strain evidence="2 3">DSM 12421</strain>
    </source>
</reference>
<evidence type="ECO:0000313" key="2">
    <source>
        <dbReference type="EMBL" id="MBB5254620.1"/>
    </source>
</evidence>
<proteinExistence type="predicted"/>
<comment type="caution">
    <text evidence="2">The sequence shown here is derived from an EMBL/GenBank/DDBJ whole genome shotgun (WGS) entry which is preliminary data.</text>
</comment>
<dbReference type="InterPro" id="IPR002934">
    <property type="entry name" value="Polymerase_NTP_transf_dom"/>
</dbReference>
<dbReference type="EMBL" id="JACHFY010000019">
    <property type="protein sequence ID" value="MBB5254620.1"/>
    <property type="molecule type" value="Genomic_DNA"/>
</dbReference>
<feature type="domain" description="Polymerase nucleotidyl transferase" evidence="1">
    <location>
        <begin position="12"/>
        <end position="73"/>
    </location>
</feature>
<dbReference type="SUPFAM" id="SSF81301">
    <property type="entry name" value="Nucleotidyltransferase"/>
    <property type="match status" value="1"/>
</dbReference>
<evidence type="ECO:0000259" key="1">
    <source>
        <dbReference type="Pfam" id="PF01909"/>
    </source>
</evidence>
<protein>
    <recommendedName>
        <fullName evidence="1">Polymerase nucleotidyl transferase domain-containing protein</fullName>
    </recommendedName>
</protein>
<accession>A0A7J9RWR3</accession>
<dbReference type="Pfam" id="PF01909">
    <property type="entry name" value="NTP_transf_2"/>
    <property type="match status" value="1"/>
</dbReference>
<sequence length="79" mass="9237">MEPLERIKFLRNWREAFSKLNLERFSEVYVFGSVISGKITGGSDIDVILVIKRNEDRNKALIDFFDEVERVGRKSVIFV</sequence>
<evidence type="ECO:0000313" key="3">
    <source>
        <dbReference type="Proteomes" id="UP000582213"/>
    </source>
</evidence>
<dbReference type="InterPro" id="IPR043519">
    <property type="entry name" value="NT_sf"/>
</dbReference>
<dbReference type="AlphaFoldDB" id="A0A7J9RWR3"/>